<dbReference type="SMART" id="SM00248">
    <property type="entry name" value="ANK"/>
    <property type="match status" value="5"/>
</dbReference>
<dbReference type="PANTHER" id="PTHR10039">
    <property type="entry name" value="AMELOGENIN"/>
    <property type="match status" value="1"/>
</dbReference>
<dbReference type="Pfam" id="PF12796">
    <property type="entry name" value="Ank_2"/>
    <property type="match status" value="1"/>
</dbReference>
<keyword evidence="5" id="KW-1185">Reference proteome</keyword>
<evidence type="ECO:0000256" key="1">
    <source>
        <dbReference type="ARBA" id="ARBA00022737"/>
    </source>
</evidence>
<dbReference type="Gene3D" id="1.25.40.20">
    <property type="entry name" value="Ankyrin repeat-containing domain"/>
    <property type="match status" value="1"/>
</dbReference>
<dbReference type="PROSITE" id="PS50088">
    <property type="entry name" value="ANK_REPEAT"/>
    <property type="match status" value="2"/>
</dbReference>
<keyword evidence="2" id="KW-0040">ANK repeat</keyword>
<organism evidence="4 5">
    <name type="scientific">Fusarium solani</name>
    <name type="common">Filamentous fungus</name>
    <dbReference type="NCBI Taxonomy" id="169388"/>
    <lineage>
        <taxon>Eukaryota</taxon>
        <taxon>Fungi</taxon>
        <taxon>Dikarya</taxon>
        <taxon>Ascomycota</taxon>
        <taxon>Pezizomycotina</taxon>
        <taxon>Sordariomycetes</taxon>
        <taxon>Hypocreomycetidae</taxon>
        <taxon>Hypocreales</taxon>
        <taxon>Nectriaceae</taxon>
        <taxon>Fusarium</taxon>
        <taxon>Fusarium solani species complex</taxon>
    </lineage>
</organism>
<name>A0A9P9RAE2_FUSSL</name>
<feature type="repeat" description="ANK" evidence="2">
    <location>
        <begin position="935"/>
        <end position="968"/>
    </location>
</feature>
<feature type="repeat" description="ANK" evidence="2">
    <location>
        <begin position="833"/>
        <end position="865"/>
    </location>
</feature>
<dbReference type="InterPro" id="IPR002110">
    <property type="entry name" value="Ankyrin_rpt"/>
</dbReference>
<evidence type="ECO:0000313" key="5">
    <source>
        <dbReference type="Proteomes" id="UP000736672"/>
    </source>
</evidence>
<keyword evidence="1" id="KW-0677">Repeat</keyword>
<dbReference type="EMBL" id="JAGTJS010000004">
    <property type="protein sequence ID" value="KAH7271747.1"/>
    <property type="molecule type" value="Genomic_DNA"/>
</dbReference>
<accession>A0A9P9RAE2</accession>
<dbReference type="SUPFAM" id="SSF48403">
    <property type="entry name" value="Ankyrin repeat"/>
    <property type="match status" value="1"/>
</dbReference>
<gene>
    <name evidence="4" type="ORF">B0J15DRAFT_485832</name>
</gene>
<dbReference type="OrthoDB" id="5086500at2759"/>
<dbReference type="AlphaFoldDB" id="A0A9P9RAE2"/>
<reference evidence="4" key="1">
    <citation type="journal article" date="2021" name="Nat. Commun.">
        <title>Genetic determinants of endophytism in the Arabidopsis root mycobiome.</title>
        <authorList>
            <person name="Mesny F."/>
            <person name="Miyauchi S."/>
            <person name="Thiergart T."/>
            <person name="Pickel B."/>
            <person name="Atanasova L."/>
            <person name="Karlsson M."/>
            <person name="Huettel B."/>
            <person name="Barry K.W."/>
            <person name="Haridas S."/>
            <person name="Chen C."/>
            <person name="Bauer D."/>
            <person name="Andreopoulos W."/>
            <person name="Pangilinan J."/>
            <person name="LaButti K."/>
            <person name="Riley R."/>
            <person name="Lipzen A."/>
            <person name="Clum A."/>
            <person name="Drula E."/>
            <person name="Henrissat B."/>
            <person name="Kohler A."/>
            <person name="Grigoriev I.V."/>
            <person name="Martin F.M."/>
            <person name="Hacquard S."/>
        </authorList>
    </citation>
    <scope>NUCLEOTIDE SEQUENCE</scope>
    <source>
        <strain evidence="4">FSSC 5 MPI-SDFR-AT-0091</strain>
    </source>
</reference>
<dbReference type="Proteomes" id="UP000736672">
    <property type="component" value="Unassembled WGS sequence"/>
</dbReference>
<dbReference type="InterPro" id="IPR056884">
    <property type="entry name" value="NPHP3-like_N"/>
</dbReference>
<comment type="caution">
    <text evidence="4">The sequence shown here is derived from an EMBL/GenBank/DDBJ whole genome shotgun (WGS) entry which is preliminary data.</text>
</comment>
<feature type="domain" description="Nephrocystin 3-like N-terminal" evidence="3">
    <location>
        <begin position="62"/>
        <end position="242"/>
    </location>
</feature>
<dbReference type="PROSITE" id="PS50297">
    <property type="entry name" value="ANK_REP_REGION"/>
    <property type="match status" value="1"/>
</dbReference>
<dbReference type="InterPro" id="IPR036770">
    <property type="entry name" value="Ankyrin_rpt-contain_sf"/>
</dbReference>
<evidence type="ECO:0000256" key="2">
    <source>
        <dbReference type="PROSITE-ProRule" id="PRU00023"/>
    </source>
</evidence>
<proteinExistence type="predicted"/>
<evidence type="ECO:0000313" key="4">
    <source>
        <dbReference type="EMBL" id="KAH7271747.1"/>
    </source>
</evidence>
<sequence length="1199" mass="136672">MAYRSVIAQIVKAVRFTKPKNELAEKTEADENALKAREAFLRSFAFPEVRERFQTVSSHLEGTFQWIEFNETFKSWLELPEENVFHLVGKRASGKSTFMKYLTGDEALVTWARRQNPSRKTIVVSHFFHYAGQDPSRTFEGFLRSILFQLVEADSDAFEQAQLVFQGRTSHQSSPTWPRDDLKKACLKVFKYWGTLVDHQRPIIYLVVDAWNHFDGELHDMTSFLQKLFELCGGRLKLCISSTQEAKIDNALAGLASLGVLPRLEIDKHTQQDIEMYIKEVYPTLTEIHVGEEETLADAIQDRAKGVFLWVRLVCANLINRAITSSEVTKASAEKLLNNLQPDLEKFYEMMFNSIEPDVRDEVEKVLSIVVAASRRLTVKELQCAVFFSDKEKIFKMNNKINTNNRINNPKRRKTNSKISKDYLTDLDVFNRDLQTVIETRYRGFLEITQVKSNGAKPEFIIEPCHGTALNYLTERCKPQCLGGAFKDLKAYGHNLLYEASTTYLSYLKKEDLPPEVSKIVDVFTGAKDGGQLVLFEAFEAFEASEDNNTSSGKWSRTVHPDKPKVVDFWTFCKEYPFLCYSAENWGHHAKAGFIAQLGPVEALEEETFYCFLWVFWELMEARRANPYTPSDLPLDALEYLSSLGCTSYLSQILNRQPNRIKHPERLLLSVIRAKNVAMVDRLLQQYPLEKLDVNHGEQAILQAIDFSYNPKGREPYELLVNSLLRHEFPADKKVQYTIRDEHWNKSRELRVRKRQFESNPLLLAILLQRNRIAELLLNHASCRDAVRKEINWVLYQVIEMAADIQPVNIEGIELLLDNGASTMPTTPDLNVPQVTPLGKALSRKELAVAETLLDRGADANFRGDNASQLSVVAEAENDNPVCVPLLLNRGARVDVWSMEQGCNKHPAAKGVKDVISVLMNHLHEKGDINRLIEDRETALHIAIRCGRKDLVERLIQEWGANVKIRDHNGDYPVHVALRQSEAMAYIKLLQRSPTFDKSVENSEERTCFRQAKFKGQNSLVRELRECGMGEDELDFEMKEDPQEDILEKITYPKASETEVTFYLQESSGGMILQTRPEDTRYGINELIHGTDEPWNPLRHSVRRGIPDVDPSLRGLQIRLPMQPVIPQAPGNLPLLEGIITDEMGISFESRETGTPSISDTSGDEFLAGTGSWMGMRWAGKENRGIHEGVGWHTGGDGY</sequence>
<protein>
    <recommendedName>
        <fullName evidence="3">Nephrocystin 3-like N-terminal domain-containing protein</fullName>
    </recommendedName>
</protein>
<evidence type="ECO:0000259" key="3">
    <source>
        <dbReference type="Pfam" id="PF24883"/>
    </source>
</evidence>
<dbReference type="Pfam" id="PF24883">
    <property type="entry name" value="NPHP3_N"/>
    <property type="match status" value="1"/>
</dbReference>
<dbReference type="SUPFAM" id="SSF52540">
    <property type="entry name" value="P-loop containing nucleoside triphosphate hydrolases"/>
    <property type="match status" value="1"/>
</dbReference>
<dbReference type="PANTHER" id="PTHR10039:SF5">
    <property type="entry name" value="NACHT DOMAIN-CONTAINING PROTEIN"/>
    <property type="match status" value="1"/>
</dbReference>
<dbReference type="InterPro" id="IPR027417">
    <property type="entry name" value="P-loop_NTPase"/>
</dbReference>